<evidence type="ECO:0000313" key="1">
    <source>
        <dbReference type="EMBL" id="AES99074.1"/>
    </source>
</evidence>
<dbReference type="HOGENOM" id="CLU_2593421_0_0_1"/>
<evidence type="ECO:0000313" key="3">
    <source>
        <dbReference type="Proteomes" id="UP000002051"/>
    </source>
</evidence>
<reference evidence="2" key="3">
    <citation type="submission" date="2015-04" db="UniProtKB">
        <authorList>
            <consortium name="EnsemblPlants"/>
        </authorList>
    </citation>
    <scope>IDENTIFICATION</scope>
    <source>
        <strain evidence="2">cv. Jemalong A17</strain>
    </source>
</reference>
<evidence type="ECO:0000313" key="2">
    <source>
        <dbReference type="EnsemblPlants" id="AES99074"/>
    </source>
</evidence>
<name>G7KFN7_MEDTR</name>
<dbReference type="PaxDb" id="3880-AES99074"/>
<protein>
    <submittedName>
        <fullName evidence="1 2">Uncharacterized protein</fullName>
    </submittedName>
</protein>
<dbReference type="EnsemblPlants" id="AES99074">
    <property type="protein sequence ID" value="AES99074"/>
    <property type="gene ID" value="MTR_5g076280"/>
</dbReference>
<sequence>MHVPPSFSGRCQSTEICWKRPKAKGEVQCQCGNLSEARMIWYRDVYMDDKRDLMAAKISSYRGLPKLHEAKAQGLEETII</sequence>
<reference evidence="1 3" key="1">
    <citation type="journal article" date="2011" name="Nature">
        <title>The Medicago genome provides insight into the evolution of rhizobial symbioses.</title>
        <authorList>
            <person name="Young N.D."/>
            <person name="Debelle F."/>
            <person name="Oldroyd G.E."/>
            <person name="Geurts R."/>
            <person name="Cannon S.B."/>
            <person name="Udvardi M.K."/>
            <person name="Benedito V.A."/>
            <person name="Mayer K.F."/>
            <person name="Gouzy J."/>
            <person name="Schoof H."/>
            <person name="Van de Peer Y."/>
            <person name="Proost S."/>
            <person name="Cook D.R."/>
            <person name="Meyers B.C."/>
            <person name="Spannagl M."/>
            <person name="Cheung F."/>
            <person name="De Mita S."/>
            <person name="Krishnakumar V."/>
            <person name="Gundlach H."/>
            <person name="Zhou S."/>
            <person name="Mudge J."/>
            <person name="Bharti A.K."/>
            <person name="Murray J.D."/>
            <person name="Naoumkina M.A."/>
            <person name="Rosen B."/>
            <person name="Silverstein K.A."/>
            <person name="Tang H."/>
            <person name="Rombauts S."/>
            <person name="Zhao P.X."/>
            <person name="Zhou P."/>
            <person name="Barbe V."/>
            <person name="Bardou P."/>
            <person name="Bechner M."/>
            <person name="Bellec A."/>
            <person name="Berger A."/>
            <person name="Berges H."/>
            <person name="Bidwell S."/>
            <person name="Bisseling T."/>
            <person name="Choisne N."/>
            <person name="Couloux A."/>
            <person name="Denny R."/>
            <person name="Deshpande S."/>
            <person name="Dai X."/>
            <person name="Doyle J.J."/>
            <person name="Dudez A.M."/>
            <person name="Farmer A.D."/>
            <person name="Fouteau S."/>
            <person name="Franken C."/>
            <person name="Gibelin C."/>
            <person name="Gish J."/>
            <person name="Goldstein S."/>
            <person name="Gonzalez A.J."/>
            <person name="Green P.J."/>
            <person name="Hallab A."/>
            <person name="Hartog M."/>
            <person name="Hua A."/>
            <person name="Humphray S.J."/>
            <person name="Jeong D.H."/>
            <person name="Jing Y."/>
            <person name="Jocker A."/>
            <person name="Kenton S.M."/>
            <person name="Kim D.J."/>
            <person name="Klee K."/>
            <person name="Lai H."/>
            <person name="Lang C."/>
            <person name="Lin S."/>
            <person name="Macmil S.L."/>
            <person name="Magdelenat G."/>
            <person name="Matthews L."/>
            <person name="McCorrison J."/>
            <person name="Monaghan E.L."/>
            <person name="Mun J.H."/>
            <person name="Najar F.Z."/>
            <person name="Nicholson C."/>
            <person name="Noirot C."/>
            <person name="O'Bleness M."/>
            <person name="Paule C.R."/>
            <person name="Poulain J."/>
            <person name="Prion F."/>
            <person name="Qin B."/>
            <person name="Qu C."/>
            <person name="Retzel E.F."/>
            <person name="Riddle C."/>
            <person name="Sallet E."/>
            <person name="Samain S."/>
            <person name="Samson N."/>
            <person name="Sanders I."/>
            <person name="Saurat O."/>
            <person name="Scarpelli C."/>
            <person name="Schiex T."/>
            <person name="Segurens B."/>
            <person name="Severin A.J."/>
            <person name="Sherrier D.J."/>
            <person name="Shi R."/>
            <person name="Sims S."/>
            <person name="Singer S.R."/>
            <person name="Sinharoy S."/>
            <person name="Sterck L."/>
            <person name="Viollet A."/>
            <person name="Wang B.B."/>
            <person name="Wang K."/>
            <person name="Wang M."/>
            <person name="Wang X."/>
            <person name="Warfsmann J."/>
            <person name="Weissenbach J."/>
            <person name="White D.D."/>
            <person name="White J.D."/>
            <person name="Wiley G.B."/>
            <person name="Wincker P."/>
            <person name="Xing Y."/>
            <person name="Yang L."/>
            <person name="Yao Z."/>
            <person name="Ying F."/>
            <person name="Zhai J."/>
            <person name="Zhou L."/>
            <person name="Zuber A."/>
            <person name="Denarie J."/>
            <person name="Dixon R.A."/>
            <person name="May G.D."/>
            <person name="Schwartz D.C."/>
            <person name="Rogers J."/>
            <person name="Quetier F."/>
            <person name="Town C.D."/>
            <person name="Roe B.A."/>
        </authorList>
    </citation>
    <scope>NUCLEOTIDE SEQUENCE [LARGE SCALE GENOMIC DNA]</scope>
    <source>
        <strain evidence="1">A17</strain>
        <strain evidence="2 3">cv. Jemalong A17</strain>
    </source>
</reference>
<reference evidence="1 3" key="2">
    <citation type="journal article" date="2014" name="BMC Genomics">
        <title>An improved genome release (version Mt4.0) for the model legume Medicago truncatula.</title>
        <authorList>
            <person name="Tang H."/>
            <person name="Krishnakumar V."/>
            <person name="Bidwell S."/>
            <person name="Rosen B."/>
            <person name="Chan A."/>
            <person name="Zhou S."/>
            <person name="Gentzbittel L."/>
            <person name="Childs K.L."/>
            <person name="Yandell M."/>
            <person name="Gundlach H."/>
            <person name="Mayer K.F."/>
            <person name="Schwartz D.C."/>
            <person name="Town C.D."/>
        </authorList>
    </citation>
    <scope>GENOME REANNOTATION</scope>
    <source>
        <strain evidence="2 3">cv. Jemalong A17</strain>
    </source>
</reference>
<organism evidence="1 3">
    <name type="scientific">Medicago truncatula</name>
    <name type="common">Barrel medic</name>
    <name type="synonym">Medicago tribuloides</name>
    <dbReference type="NCBI Taxonomy" id="3880"/>
    <lineage>
        <taxon>Eukaryota</taxon>
        <taxon>Viridiplantae</taxon>
        <taxon>Streptophyta</taxon>
        <taxon>Embryophyta</taxon>
        <taxon>Tracheophyta</taxon>
        <taxon>Spermatophyta</taxon>
        <taxon>Magnoliopsida</taxon>
        <taxon>eudicotyledons</taxon>
        <taxon>Gunneridae</taxon>
        <taxon>Pentapetalae</taxon>
        <taxon>rosids</taxon>
        <taxon>fabids</taxon>
        <taxon>Fabales</taxon>
        <taxon>Fabaceae</taxon>
        <taxon>Papilionoideae</taxon>
        <taxon>50 kb inversion clade</taxon>
        <taxon>NPAAA clade</taxon>
        <taxon>Hologalegina</taxon>
        <taxon>IRL clade</taxon>
        <taxon>Trifolieae</taxon>
        <taxon>Medicago</taxon>
    </lineage>
</organism>
<dbReference type="EMBL" id="CM001221">
    <property type="protein sequence ID" value="AES99074.1"/>
    <property type="molecule type" value="Genomic_DNA"/>
</dbReference>
<dbReference type="Proteomes" id="UP000002051">
    <property type="component" value="Chromosome 5"/>
</dbReference>
<accession>G7KFN7</accession>
<keyword evidence="3" id="KW-1185">Reference proteome</keyword>
<dbReference type="AlphaFoldDB" id="G7KFN7"/>
<proteinExistence type="predicted"/>
<gene>
    <name evidence="1" type="ordered locus">MTR_5g076280</name>
</gene>